<evidence type="ECO:0000313" key="10">
    <source>
        <dbReference type="EMBL" id="CAD7235173.1"/>
    </source>
</evidence>
<accession>A0A7R8ZX98</accession>
<dbReference type="GO" id="GO:0000981">
    <property type="term" value="F:DNA-binding transcription factor activity, RNA polymerase II-specific"/>
    <property type="evidence" value="ECO:0007669"/>
    <property type="project" value="TreeGrafter"/>
</dbReference>
<feature type="non-terminal residue" evidence="10">
    <location>
        <position position="1"/>
    </location>
</feature>
<evidence type="ECO:0000256" key="2">
    <source>
        <dbReference type="ARBA" id="ARBA00022723"/>
    </source>
</evidence>
<dbReference type="SUPFAM" id="SSF57667">
    <property type="entry name" value="beta-beta-alpha zinc fingers"/>
    <property type="match status" value="2"/>
</dbReference>
<dbReference type="InterPro" id="IPR036236">
    <property type="entry name" value="Znf_C2H2_sf"/>
</dbReference>
<keyword evidence="7" id="KW-0804">Transcription</keyword>
<dbReference type="PROSITE" id="PS00028">
    <property type="entry name" value="ZINC_FINGER_C2H2_1"/>
    <property type="match status" value="2"/>
</dbReference>
<dbReference type="EMBL" id="OB671583">
    <property type="protein sequence ID" value="CAD7235173.1"/>
    <property type="molecule type" value="Genomic_DNA"/>
</dbReference>
<gene>
    <name evidence="10" type="ORF">CTOB1V02_LOCUS12989</name>
</gene>
<keyword evidence="6" id="KW-0805">Transcription regulation</keyword>
<evidence type="ECO:0000256" key="9">
    <source>
        <dbReference type="SAM" id="MobiDB-lite"/>
    </source>
</evidence>
<sequence>MEDVSKTDSQVEAAPENNKASEVTSASHDEGGHIDTITGVTSSFHDEGGQIDTTNEETSPRSSPASREKEFDCAKCGKCFNRKHALLWHVKSHLGSRPFSCAVCGSRFCRKDTLETHERIYSGEKPFPCAACGSRFSTKSNLKRHEKIHLL</sequence>
<dbReference type="GO" id="GO:0005634">
    <property type="term" value="C:nucleus"/>
    <property type="evidence" value="ECO:0007669"/>
    <property type="project" value="UniProtKB-SubCell"/>
</dbReference>
<dbReference type="InterPro" id="IPR013087">
    <property type="entry name" value="Znf_C2H2_type"/>
</dbReference>
<evidence type="ECO:0000256" key="8">
    <source>
        <dbReference type="ARBA" id="ARBA00023242"/>
    </source>
</evidence>
<evidence type="ECO:0000256" key="4">
    <source>
        <dbReference type="ARBA" id="ARBA00022771"/>
    </source>
</evidence>
<keyword evidence="5" id="KW-0862">Zinc</keyword>
<evidence type="ECO:0000256" key="7">
    <source>
        <dbReference type="ARBA" id="ARBA00023163"/>
    </source>
</evidence>
<dbReference type="Pfam" id="PF00096">
    <property type="entry name" value="zf-C2H2"/>
    <property type="match status" value="3"/>
</dbReference>
<evidence type="ECO:0000256" key="6">
    <source>
        <dbReference type="ARBA" id="ARBA00023015"/>
    </source>
</evidence>
<dbReference type="FunFam" id="3.30.160.60:FF:000446">
    <property type="entry name" value="Zinc finger protein"/>
    <property type="match status" value="1"/>
</dbReference>
<keyword evidence="2" id="KW-0479">Metal-binding</keyword>
<evidence type="ECO:0000256" key="1">
    <source>
        <dbReference type="ARBA" id="ARBA00004123"/>
    </source>
</evidence>
<dbReference type="GO" id="GO:0008270">
    <property type="term" value="F:zinc ion binding"/>
    <property type="evidence" value="ECO:0007669"/>
    <property type="project" value="UniProtKB-KW"/>
</dbReference>
<dbReference type="SMART" id="SM00355">
    <property type="entry name" value="ZnF_C2H2"/>
    <property type="match status" value="3"/>
</dbReference>
<feature type="region of interest" description="Disordered" evidence="9">
    <location>
        <begin position="1"/>
        <end position="70"/>
    </location>
</feature>
<proteinExistence type="predicted"/>
<feature type="compositionally biased region" description="Polar residues" evidence="9">
    <location>
        <begin position="51"/>
        <end position="65"/>
    </location>
</feature>
<evidence type="ECO:0000256" key="3">
    <source>
        <dbReference type="ARBA" id="ARBA00022737"/>
    </source>
</evidence>
<organism evidence="10">
    <name type="scientific">Cyprideis torosa</name>
    <dbReference type="NCBI Taxonomy" id="163714"/>
    <lineage>
        <taxon>Eukaryota</taxon>
        <taxon>Metazoa</taxon>
        <taxon>Ecdysozoa</taxon>
        <taxon>Arthropoda</taxon>
        <taxon>Crustacea</taxon>
        <taxon>Oligostraca</taxon>
        <taxon>Ostracoda</taxon>
        <taxon>Podocopa</taxon>
        <taxon>Podocopida</taxon>
        <taxon>Cytherocopina</taxon>
        <taxon>Cytheroidea</taxon>
        <taxon>Cytherideidae</taxon>
        <taxon>Cyprideis</taxon>
    </lineage>
</organism>
<dbReference type="OrthoDB" id="6330646at2759"/>
<dbReference type="GO" id="GO:0000978">
    <property type="term" value="F:RNA polymerase II cis-regulatory region sequence-specific DNA binding"/>
    <property type="evidence" value="ECO:0007669"/>
    <property type="project" value="TreeGrafter"/>
</dbReference>
<dbReference type="PANTHER" id="PTHR23235:SF120">
    <property type="entry name" value="KRUPPEL-LIKE FACTOR 15"/>
    <property type="match status" value="1"/>
</dbReference>
<keyword evidence="4" id="KW-0863">Zinc-finger</keyword>
<dbReference type="FunFam" id="3.30.160.60:FF:001289">
    <property type="entry name" value="Zinc finger protein 574"/>
    <property type="match status" value="1"/>
</dbReference>
<reference evidence="10" key="1">
    <citation type="submission" date="2020-11" db="EMBL/GenBank/DDBJ databases">
        <authorList>
            <person name="Tran Van P."/>
        </authorList>
    </citation>
    <scope>NUCLEOTIDE SEQUENCE</scope>
</reference>
<comment type="subcellular location">
    <subcellularLocation>
        <location evidence="1">Nucleus</location>
    </subcellularLocation>
</comment>
<protein>
    <submittedName>
        <fullName evidence="10">Uncharacterized protein</fullName>
    </submittedName>
</protein>
<dbReference type="AlphaFoldDB" id="A0A7R8ZX98"/>
<dbReference type="PROSITE" id="PS50157">
    <property type="entry name" value="ZINC_FINGER_C2H2_2"/>
    <property type="match status" value="3"/>
</dbReference>
<dbReference type="Gene3D" id="3.30.160.60">
    <property type="entry name" value="Classic Zinc Finger"/>
    <property type="match status" value="3"/>
</dbReference>
<evidence type="ECO:0000256" key="5">
    <source>
        <dbReference type="ARBA" id="ARBA00022833"/>
    </source>
</evidence>
<dbReference type="PANTHER" id="PTHR23235">
    <property type="entry name" value="KRUEPPEL-LIKE TRANSCRIPTION FACTOR"/>
    <property type="match status" value="1"/>
</dbReference>
<name>A0A7R8ZX98_9CRUS</name>
<keyword evidence="3" id="KW-0677">Repeat</keyword>
<keyword evidence="8" id="KW-0539">Nucleus</keyword>